<dbReference type="EMBL" id="SMKU01000133">
    <property type="protein sequence ID" value="TDD81745.1"/>
    <property type="molecule type" value="Genomic_DNA"/>
</dbReference>
<accession>A0A4R5B8I3</accession>
<dbReference type="GO" id="GO:0016491">
    <property type="term" value="F:oxidoreductase activity"/>
    <property type="evidence" value="ECO:0007669"/>
    <property type="project" value="UniProtKB-KW"/>
</dbReference>
<gene>
    <name evidence="5" type="ORF">E1298_23640</name>
</gene>
<dbReference type="InterPro" id="IPR002937">
    <property type="entry name" value="Amino_oxidase"/>
</dbReference>
<dbReference type="Pfam" id="PF01593">
    <property type="entry name" value="Amino_oxidase"/>
    <property type="match status" value="1"/>
</dbReference>
<evidence type="ECO:0000313" key="6">
    <source>
        <dbReference type="Proteomes" id="UP000294513"/>
    </source>
</evidence>
<keyword evidence="6" id="KW-1185">Reference proteome</keyword>
<dbReference type="InterPro" id="IPR050464">
    <property type="entry name" value="Zeta_carotene_desat/Oxidored"/>
</dbReference>
<dbReference type="Gene3D" id="3.50.50.60">
    <property type="entry name" value="FAD/NAD(P)-binding domain"/>
    <property type="match status" value="2"/>
</dbReference>
<reference evidence="5 6" key="1">
    <citation type="submission" date="2019-03" db="EMBL/GenBank/DDBJ databases">
        <title>Draft genome sequences of novel Actinobacteria.</title>
        <authorList>
            <person name="Sahin N."/>
            <person name="Ay H."/>
            <person name="Saygin H."/>
        </authorList>
    </citation>
    <scope>NUCLEOTIDE SEQUENCE [LARGE SCALE GENOMIC DNA]</scope>
    <source>
        <strain evidence="5 6">H3C3</strain>
    </source>
</reference>
<evidence type="ECO:0000313" key="5">
    <source>
        <dbReference type="EMBL" id="TDD81745.1"/>
    </source>
</evidence>
<evidence type="ECO:0000259" key="4">
    <source>
        <dbReference type="Pfam" id="PF01593"/>
    </source>
</evidence>
<evidence type="ECO:0000256" key="3">
    <source>
        <dbReference type="PIRSR" id="PIRSR601613-1"/>
    </source>
</evidence>
<dbReference type="AlphaFoldDB" id="A0A4R5B8I3"/>
<dbReference type="SUPFAM" id="SSF54373">
    <property type="entry name" value="FAD-linked reductases, C-terminal domain"/>
    <property type="match status" value="1"/>
</dbReference>
<dbReference type="InterPro" id="IPR001613">
    <property type="entry name" value="Flavin_amine_oxidase"/>
</dbReference>
<organism evidence="5 6">
    <name type="scientific">Actinomadura rubrisoli</name>
    <dbReference type="NCBI Taxonomy" id="2530368"/>
    <lineage>
        <taxon>Bacteria</taxon>
        <taxon>Bacillati</taxon>
        <taxon>Actinomycetota</taxon>
        <taxon>Actinomycetes</taxon>
        <taxon>Streptosporangiales</taxon>
        <taxon>Thermomonosporaceae</taxon>
        <taxon>Actinomadura</taxon>
    </lineage>
</organism>
<feature type="binding site" evidence="3">
    <location>
        <position position="268"/>
    </location>
    <ligand>
        <name>FAD</name>
        <dbReference type="ChEBI" id="CHEBI:57692"/>
    </ligand>
</feature>
<feature type="domain" description="Amine oxidase" evidence="4">
    <location>
        <begin position="57"/>
        <end position="479"/>
    </location>
</feature>
<dbReference type="Gene3D" id="1.10.3110.10">
    <property type="entry name" value="protoporphyrinogen ix oxidase, domain 3"/>
    <property type="match status" value="1"/>
</dbReference>
<dbReference type="OrthoDB" id="3267377at2"/>
<proteinExistence type="predicted"/>
<dbReference type="Proteomes" id="UP000294513">
    <property type="component" value="Unassembled WGS sequence"/>
</dbReference>
<keyword evidence="2" id="KW-0560">Oxidoreductase</keyword>
<dbReference type="PRINTS" id="PR00757">
    <property type="entry name" value="AMINEOXDASEF"/>
</dbReference>
<evidence type="ECO:0000256" key="2">
    <source>
        <dbReference type="ARBA" id="ARBA00023002"/>
    </source>
</evidence>
<comment type="caution">
    <text evidence="5">The sequence shown here is derived from an EMBL/GenBank/DDBJ whole genome shotgun (WGS) entry which is preliminary data.</text>
</comment>
<dbReference type="InterPro" id="IPR036188">
    <property type="entry name" value="FAD/NAD-bd_sf"/>
</dbReference>
<name>A0A4R5B8I3_9ACTN</name>
<dbReference type="PANTHER" id="PTHR42923">
    <property type="entry name" value="PROTOPORPHYRINOGEN OXIDASE"/>
    <property type="match status" value="1"/>
</dbReference>
<protein>
    <submittedName>
        <fullName evidence="5">FAD-dependent oxidoreductase</fullName>
    </submittedName>
</protein>
<sequence>MRSQPCVRAWGCGRNAPIGWGRNPRALLMGLVRRERLGAKMVPNRSGRRVIVVGGGIAGLSAAYRLSQSGYEVTVLEKDDQVGGRMVTAERQGYRFDVAASLLPSAYTAMRRLVDDAGLASSVQPSSDLASIVDGGVHHHLHLASRLGLPRSSLLGPRSKAGLFRAAISAKRHRSSLRWDDLSGCASLDRESIQEYADRRFGPEAIDLLIEPVSNEVYFADPAELSVVHLLFFLERLLPTGFFSSPEGVAFLPRGLARQLHVELSAEVRSVEEARSEVTVTWSKGAGPERTDRADAAVIAVPVKDVSGIHPQLAPERREVLNGFSRSAYVVTHLGLSKAPATPAMWLLVPRSTSPDLVGVVMEHNKATGRVPPGCGLAGAHWRPRWCEEHLHESDDQITSHTLKELEKITPGISGTVVFSSVTRFEPCCVPLRSPGTFRALQESSRGRAGDSRIVLAGDYFGLASTNTALASGERAARYLSGRLGP</sequence>
<comment type="cofactor">
    <cofactor evidence="1">
        <name>FAD</name>
        <dbReference type="ChEBI" id="CHEBI:57692"/>
    </cofactor>
</comment>
<dbReference type="SUPFAM" id="SSF51905">
    <property type="entry name" value="FAD/NAD(P)-binding domain"/>
    <property type="match status" value="1"/>
</dbReference>
<evidence type="ECO:0000256" key="1">
    <source>
        <dbReference type="ARBA" id="ARBA00001974"/>
    </source>
</evidence>